<dbReference type="EMBL" id="NOXX01000215">
    <property type="protein sequence ID" value="OYQ42312.1"/>
    <property type="molecule type" value="Genomic_DNA"/>
</dbReference>
<dbReference type="PROSITE" id="PS50106">
    <property type="entry name" value="PDZ"/>
    <property type="match status" value="1"/>
</dbReference>
<accession>A0A255ZLL8</accession>
<dbReference type="Pfam" id="PF17804">
    <property type="entry name" value="TSP_NTD"/>
    <property type="match status" value="1"/>
</dbReference>
<dbReference type="Pfam" id="PF03572">
    <property type="entry name" value="Peptidase_S41"/>
    <property type="match status" value="1"/>
</dbReference>
<dbReference type="GO" id="GO:0007165">
    <property type="term" value="P:signal transduction"/>
    <property type="evidence" value="ECO:0007669"/>
    <property type="project" value="TreeGrafter"/>
</dbReference>
<evidence type="ECO:0000256" key="2">
    <source>
        <dbReference type="ARBA" id="ARBA00022670"/>
    </source>
</evidence>
<evidence type="ECO:0000313" key="8">
    <source>
        <dbReference type="Proteomes" id="UP000216035"/>
    </source>
</evidence>
<dbReference type="InterPro" id="IPR004447">
    <property type="entry name" value="Peptidase_S41A"/>
</dbReference>
<dbReference type="InterPro" id="IPR005151">
    <property type="entry name" value="Tail-specific_protease"/>
</dbReference>
<evidence type="ECO:0000256" key="4">
    <source>
        <dbReference type="ARBA" id="ARBA00022825"/>
    </source>
</evidence>
<dbReference type="GO" id="GO:0006508">
    <property type="term" value="P:proteolysis"/>
    <property type="evidence" value="ECO:0007669"/>
    <property type="project" value="UniProtKB-KW"/>
</dbReference>
<dbReference type="PANTHER" id="PTHR32060">
    <property type="entry name" value="TAIL-SPECIFIC PROTEASE"/>
    <property type="match status" value="1"/>
</dbReference>
<dbReference type="GO" id="GO:0008236">
    <property type="term" value="F:serine-type peptidase activity"/>
    <property type="evidence" value="ECO:0007669"/>
    <property type="project" value="UniProtKB-KW"/>
</dbReference>
<keyword evidence="2 5" id="KW-0645">Protease</keyword>
<sequence>MKTLIDFMKKNFKIIAALLVLCVALWSFFPKSSNNDEKDKLLLELLAFVLQKGHYDPKNIDDNFSKSVYKEYIEALDPAKRFFLASDIEEFKKYELEIDDQINNKDLTFFNLTYNRLMERMQESKSFYKDLLAKPFNYDENETFDTDYEKMPYANSINALKDRWRKQIKLGTLSSLTDKLKLEEDKAKADANYKAKSYADLEKETRESSEKSLDDYFSFVKDLNREDWFAIFVNSIAEGFDPHTNYFAPEDKDKFDLSISGTLEGIGARLQKKNDFTEITELISGGPAWRDKQLEPGDVIMKVAQGAAEPVDVVGMRLDDVVKKIKGKKGTEVRLTVKKVDGSIKVISIIRDVVEIEETYAKSSVVEKDGKRYGIIHLPKFYIDFENKDRRDAAKDVALEIERLKKENIDGLVMDLRDNGGGSLRTVVDIAGLFIDKGPVVQVKSAGKEQEVLADTDSRVQWDGPLVLMINNFSASASEILAAAMQDYGRGVVIGSKQSYGKGTVQNVIDLNQLVRNSSVGDLGAVKTTTQKFYRINGGSTQLKGVSSDVSIPDRYSYIEIGERDMPNAMAWDKIAPADYKTSTYKTAIQAAIENSKKRVAASKQFQLIDQNAKWLSKRKDELVYSLNLQQFKKEQDQLENESKRYKSINDYKTNYVYKSLPYELAQIEKDSILKEKRNRWHEQLQKDAYMEEALNVLSDLNNVSGTKPVVNVKKKEKAIKS</sequence>
<proteinExistence type="inferred from homology"/>
<dbReference type="SMART" id="SM00245">
    <property type="entry name" value="TSPc"/>
    <property type="match status" value="1"/>
</dbReference>
<dbReference type="SMART" id="SM00228">
    <property type="entry name" value="PDZ"/>
    <property type="match status" value="1"/>
</dbReference>
<feature type="domain" description="PDZ" evidence="6">
    <location>
        <begin position="256"/>
        <end position="326"/>
    </location>
</feature>
<dbReference type="RefSeq" id="WP_094487108.1">
    <property type="nucleotide sequence ID" value="NZ_NOXX01000215.1"/>
</dbReference>
<dbReference type="Proteomes" id="UP000216035">
    <property type="component" value="Unassembled WGS sequence"/>
</dbReference>
<evidence type="ECO:0000256" key="5">
    <source>
        <dbReference type="RuleBase" id="RU004404"/>
    </source>
</evidence>
<dbReference type="InterPro" id="IPR029045">
    <property type="entry name" value="ClpP/crotonase-like_dom_sf"/>
</dbReference>
<dbReference type="Pfam" id="PF00595">
    <property type="entry name" value="PDZ"/>
    <property type="match status" value="1"/>
</dbReference>
<comment type="similarity">
    <text evidence="1 5">Belongs to the peptidase S41A family.</text>
</comment>
<keyword evidence="4 5" id="KW-0720">Serine protease</keyword>
<dbReference type="Pfam" id="PF11818">
    <property type="entry name" value="DUF3340"/>
    <property type="match status" value="1"/>
</dbReference>
<keyword evidence="8" id="KW-1185">Reference proteome</keyword>
<dbReference type="InterPro" id="IPR001478">
    <property type="entry name" value="PDZ"/>
</dbReference>
<dbReference type="InterPro" id="IPR040573">
    <property type="entry name" value="TSP_N"/>
</dbReference>
<dbReference type="GO" id="GO:0030288">
    <property type="term" value="C:outer membrane-bounded periplasmic space"/>
    <property type="evidence" value="ECO:0007669"/>
    <property type="project" value="TreeGrafter"/>
</dbReference>
<dbReference type="Gene3D" id="3.90.226.10">
    <property type="entry name" value="2-enoyl-CoA Hydratase, Chain A, domain 1"/>
    <property type="match status" value="1"/>
</dbReference>
<dbReference type="NCBIfam" id="TIGR00225">
    <property type="entry name" value="prc"/>
    <property type="match status" value="1"/>
</dbReference>
<keyword evidence="3 5" id="KW-0378">Hydrolase</keyword>
<evidence type="ECO:0000256" key="3">
    <source>
        <dbReference type="ARBA" id="ARBA00022801"/>
    </source>
</evidence>
<dbReference type="InterPro" id="IPR020992">
    <property type="entry name" value="Tail_Prtase_C"/>
</dbReference>
<dbReference type="CDD" id="cd07560">
    <property type="entry name" value="Peptidase_S41_CPP"/>
    <property type="match status" value="1"/>
</dbReference>
<comment type="caution">
    <text evidence="7">The sequence shown here is derived from an EMBL/GenBank/DDBJ whole genome shotgun (WGS) entry which is preliminary data.</text>
</comment>
<dbReference type="InterPro" id="IPR036034">
    <property type="entry name" value="PDZ_sf"/>
</dbReference>
<protein>
    <submittedName>
        <fullName evidence="7">Tail-specific protease</fullName>
    </submittedName>
</protein>
<dbReference type="PANTHER" id="PTHR32060:SF22">
    <property type="entry name" value="CARBOXYL-TERMINAL-PROCESSING PEPTIDASE 3, CHLOROPLASTIC"/>
    <property type="match status" value="1"/>
</dbReference>
<gene>
    <name evidence="7" type="ORF">CHX27_12485</name>
</gene>
<evidence type="ECO:0000259" key="6">
    <source>
        <dbReference type="PROSITE" id="PS50106"/>
    </source>
</evidence>
<dbReference type="SUPFAM" id="SSF52096">
    <property type="entry name" value="ClpP/crotonase"/>
    <property type="match status" value="1"/>
</dbReference>
<reference evidence="7 8" key="1">
    <citation type="submission" date="2017-07" db="EMBL/GenBank/DDBJ databases">
        <title>Flavobacterium cyanobacteriorum sp. nov., isolated from cyanobacterial aggregates in a eutrophic lake.</title>
        <authorList>
            <person name="Cai H."/>
        </authorList>
    </citation>
    <scope>NUCLEOTIDE SEQUENCE [LARGE SCALE GENOMIC DNA]</scope>
    <source>
        <strain evidence="7 8">TH167</strain>
    </source>
</reference>
<evidence type="ECO:0000313" key="7">
    <source>
        <dbReference type="EMBL" id="OYQ42312.1"/>
    </source>
</evidence>
<dbReference type="SUPFAM" id="SSF50156">
    <property type="entry name" value="PDZ domain-like"/>
    <property type="match status" value="1"/>
</dbReference>
<organism evidence="7 8">
    <name type="scientific">Flavobacterium aurantiibacter</name>
    <dbReference type="NCBI Taxonomy" id="2023067"/>
    <lineage>
        <taxon>Bacteria</taxon>
        <taxon>Pseudomonadati</taxon>
        <taxon>Bacteroidota</taxon>
        <taxon>Flavobacteriia</taxon>
        <taxon>Flavobacteriales</taxon>
        <taxon>Flavobacteriaceae</taxon>
        <taxon>Flavobacterium</taxon>
    </lineage>
</organism>
<dbReference type="AlphaFoldDB" id="A0A255ZLL8"/>
<name>A0A255ZLL8_9FLAO</name>
<dbReference type="OrthoDB" id="9812068at2"/>
<dbReference type="Gene3D" id="2.30.42.10">
    <property type="match status" value="1"/>
</dbReference>
<evidence type="ECO:0000256" key="1">
    <source>
        <dbReference type="ARBA" id="ARBA00009179"/>
    </source>
</evidence>
<dbReference type="GO" id="GO:0004175">
    <property type="term" value="F:endopeptidase activity"/>
    <property type="evidence" value="ECO:0007669"/>
    <property type="project" value="TreeGrafter"/>
</dbReference>